<accession>A0A1I7TCD3</accession>
<evidence type="ECO:0000313" key="2">
    <source>
        <dbReference type="Proteomes" id="UP000095282"/>
    </source>
</evidence>
<keyword evidence="1" id="KW-1133">Transmembrane helix</keyword>
<proteinExistence type="predicted"/>
<keyword evidence="1" id="KW-0812">Transmembrane</keyword>
<sequence length="98" mass="11600">MMLQSSEIIRMGERKVLFYLLIVTISCLAMYIVYETIISIDWGKDVIRVINLLKVLSVTNYLPEVLLTMLFLIENLKIKKTIYRFLRIRVEERSIITT</sequence>
<dbReference type="AlphaFoldDB" id="A0A1I7TCD3"/>
<keyword evidence="2" id="KW-1185">Reference proteome</keyword>
<name>A0A1I7TCD3_9PELO</name>
<organism evidence="2 3">
    <name type="scientific">Caenorhabditis tropicalis</name>
    <dbReference type="NCBI Taxonomy" id="1561998"/>
    <lineage>
        <taxon>Eukaryota</taxon>
        <taxon>Metazoa</taxon>
        <taxon>Ecdysozoa</taxon>
        <taxon>Nematoda</taxon>
        <taxon>Chromadorea</taxon>
        <taxon>Rhabditida</taxon>
        <taxon>Rhabditina</taxon>
        <taxon>Rhabditomorpha</taxon>
        <taxon>Rhabditoidea</taxon>
        <taxon>Rhabditidae</taxon>
        <taxon>Peloderinae</taxon>
        <taxon>Caenorhabditis</taxon>
    </lineage>
</organism>
<keyword evidence="1" id="KW-0472">Membrane</keyword>
<evidence type="ECO:0000313" key="3">
    <source>
        <dbReference type="WBParaSite" id="Csp11.Scaffold58.g362.t1"/>
    </source>
</evidence>
<feature type="transmembrane region" description="Helical" evidence="1">
    <location>
        <begin position="16"/>
        <end position="34"/>
    </location>
</feature>
<protein>
    <submittedName>
        <fullName evidence="3">Serpentine receptor class gamma</fullName>
    </submittedName>
</protein>
<reference evidence="3" key="1">
    <citation type="submission" date="2016-11" db="UniProtKB">
        <authorList>
            <consortium name="WormBaseParasite"/>
        </authorList>
    </citation>
    <scope>IDENTIFICATION</scope>
</reference>
<dbReference type="Proteomes" id="UP000095282">
    <property type="component" value="Unplaced"/>
</dbReference>
<evidence type="ECO:0000256" key="1">
    <source>
        <dbReference type="SAM" id="Phobius"/>
    </source>
</evidence>
<dbReference type="WBParaSite" id="Csp11.Scaffold58.g362.t1">
    <property type="protein sequence ID" value="Csp11.Scaffold58.g362.t1"/>
    <property type="gene ID" value="Csp11.Scaffold58.g362"/>
</dbReference>
<feature type="transmembrane region" description="Helical" evidence="1">
    <location>
        <begin position="46"/>
        <end position="73"/>
    </location>
</feature>